<sequence length="114" mass="13455">MAWTSIVCNVDFIRGDYSNIFSADMTYGSEDFYFEVWLQIKDYGRQREEFCLSSEQELGLDVLDYEGENLMPFTSPLVEFIKDINYQNKYVAIFEILSLLQDEIFRNIDDVTIL</sequence>
<accession>A0A7X2P6D3</accession>
<proteinExistence type="predicted"/>
<dbReference type="EMBL" id="VUMS01000046">
    <property type="protein sequence ID" value="MST67827.1"/>
    <property type="molecule type" value="Genomic_DNA"/>
</dbReference>
<protein>
    <submittedName>
        <fullName evidence="1">Uncharacterized protein</fullName>
    </submittedName>
</protein>
<evidence type="ECO:0000313" key="2">
    <source>
        <dbReference type="Proteomes" id="UP000440513"/>
    </source>
</evidence>
<dbReference type="RefSeq" id="WP_154433152.1">
    <property type="nucleotide sequence ID" value="NZ_VUMS01000046.1"/>
</dbReference>
<dbReference type="Proteomes" id="UP000440513">
    <property type="component" value="Unassembled WGS sequence"/>
</dbReference>
<organism evidence="1 2">
    <name type="scientific">Oliverpabstia intestinalis</name>
    <dbReference type="NCBI Taxonomy" id="2606633"/>
    <lineage>
        <taxon>Bacteria</taxon>
        <taxon>Bacillati</taxon>
        <taxon>Bacillota</taxon>
        <taxon>Clostridia</taxon>
        <taxon>Lachnospirales</taxon>
        <taxon>Lachnospiraceae</taxon>
        <taxon>Oliverpabstia</taxon>
    </lineage>
</organism>
<name>A0A7X2P6D3_9FIRM</name>
<dbReference type="AlphaFoldDB" id="A0A7X2P6D3"/>
<reference evidence="1 2" key="1">
    <citation type="submission" date="2019-08" db="EMBL/GenBank/DDBJ databases">
        <title>In-depth cultivation of the pig gut microbiome towards novel bacterial diversity and tailored functional studies.</title>
        <authorList>
            <person name="Wylensek D."/>
            <person name="Hitch T.C.A."/>
            <person name="Clavel T."/>
        </authorList>
    </citation>
    <scope>NUCLEOTIDE SEQUENCE [LARGE SCALE GENOMIC DNA]</scope>
    <source>
        <strain evidence="1 2">BSM-380-WT-5A</strain>
    </source>
</reference>
<evidence type="ECO:0000313" key="1">
    <source>
        <dbReference type="EMBL" id="MST67827.1"/>
    </source>
</evidence>
<comment type="caution">
    <text evidence="1">The sequence shown here is derived from an EMBL/GenBank/DDBJ whole genome shotgun (WGS) entry which is preliminary data.</text>
</comment>
<keyword evidence="2" id="KW-1185">Reference proteome</keyword>
<gene>
    <name evidence="1" type="ORF">FYJ57_14210</name>
</gene>